<keyword evidence="1" id="KW-0963">Cytoplasm</keyword>
<dbReference type="Pfam" id="PF04079">
    <property type="entry name" value="SMC_ScpB"/>
    <property type="match status" value="1"/>
</dbReference>
<dbReference type="GO" id="GO:0051304">
    <property type="term" value="P:chromosome separation"/>
    <property type="evidence" value="ECO:0007669"/>
    <property type="project" value="InterPro"/>
</dbReference>
<dbReference type="Gene3D" id="1.10.10.10">
    <property type="entry name" value="Winged helix-like DNA-binding domain superfamily/Winged helix DNA-binding domain"/>
    <property type="match status" value="2"/>
</dbReference>
<keyword evidence="7" id="KW-1185">Reference proteome</keyword>
<sequence>MEMKEIESAVEGILFASGEPVQTDRICVALEMDRPTVEQVLQKLMDYYAYERRGIRLLRMEDTWQLCSAPDYADVIRKAFEIRKPAKLSQPALEVLTIIAYYQPTTRAYVDQIRGVDSAYTIGLLLDRKLIEECGRLQVPGRPRLYRTTKQFLRAFHLTSLDDLPELPDLGGEGQMRIGEDGQIMDPADTAEITGADTPETAGAMEEEAP</sequence>
<evidence type="ECO:0000313" key="7">
    <source>
        <dbReference type="Proteomes" id="UP000298642"/>
    </source>
</evidence>
<feature type="region of interest" description="Disordered" evidence="5">
    <location>
        <begin position="190"/>
        <end position="210"/>
    </location>
</feature>
<keyword evidence="3" id="KW-0159">Chromosome partition</keyword>
<dbReference type="AlphaFoldDB" id="A0A4D7AMZ1"/>
<evidence type="ECO:0000256" key="1">
    <source>
        <dbReference type="ARBA" id="ARBA00022490"/>
    </source>
</evidence>
<proteinExistence type="predicted"/>
<dbReference type="NCBIfam" id="TIGR00281">
    <property type="entry name" value="SMC-Scp complex subunit ScpB"/>
    <property type="match status" value="1"/>
</dbReference>
<dbReference type="PANTHER" id="PTHR34298">
    <property type="entry name" value="SEGREGATION AND CONDENSATION PROTEIN B"/>
    <property type="match status" value="1"/>
</dbReference>
<dbReference type="GO" id="GO:0051301">
    <property type="term" value="P:cell division"/>
    <property type="evidence" value="ECO:0007669"/>
    <property type="project" value="UniProtKB-KW"/>
</dbReference>
<dbReference type="InterPro" id="IPR036388">
    <property type="entry name" value="WH-like_DNA-bd_sf"/>
</dbReference>
<evidence type="ECO:0000256" key="5">
    <source>
        <dbReference type="SAM" id="MobiDB-lite"/>
    </source>
</evidence>
<keyword evidence="4" id="KW-0131">Cell cycle</keyword>
<dbReference type="PIRSF" id="PIRSF019345">
    <property type="entry name" value="ScpB"/>
    <property type="match status" value="1"/>
</dbReference>
<protein>
    <submittedName>
        <fullName evidence="6">SMC-Scp complex subunit ScpB</fullName>
    </submittedName>
</protein>
<accession>A0A4D7AMZ1</accession>
<dbReference type="SUPFAM" id="SSF46785">
    <property type="entry name" value="Winged helix' DNA-binding domain"/>
    <property type="match status" value="2"/>
</dbReference>
<evidence type="ECO:0000256" key="4">
    <source>
        <dbReference type="ARBA" id="ARBA00023306"/>
    </source>
</evidence>
<organism evidence="6 7">
    <name type="scientific">Dysosmobacter welbionis</name>
    <dbReference type="NCBI Taxonomy" id="2093857"/>
    <lineage>
        <taxon>Bacteria</taxon>
        <taxon>Bacillati</taxon>
        <taxon>Bacillota</taxon>
        <taxon>Clostridia</taxon>
        <taxon>Eubacteriales</taxon>
        <taxon>Oscillospiraceae</taxon>
        <taxon>Dysosmobacter</taxon>
    </lineage>
</organism>
<evidence type="ECO:0000256" key="2">
    <source>
        <dbReference type="ARBA" id="ARBA00022618"/>
    </source>
</evidence>
<gene>
    <name evidence="6" type="primary">scpB</name>
    <name evidence="6" type="ORF">EIO64_00490</name>
</gene>
<dbReference type="Proteomes" id="UP000298642">
    <property type="component" value="Chromosome"/>
</dbReference>
<dbReference type="InterPro" id="IPR036390">
    <property type="entry name" value="WH_DNA-bd_sf"/>
</dbReference>
<dbReference type="InterPro" id="IPR005234">
    <property type="entry name" value="ScpB_csome_segregation"/>
</dbReference>
<name>A0A4D7AMZ1_9FIRM</name>
<dbReference type="KEGG" id="obj:EIO64_00490"/>
<dbReference type="PANTHER" id="PTHR34298:SF2">
    <property type="entry name" value="SEGREGATION AND CONDENSATION PROTEIN B"/>
    <property type="match status" value="1"/>
</dbReference>
<keyword evidence="2" id="KW-0132">Cell division</keyword>
<reference evidence="7" key="1">
    <citation type="submission" date="2018-12" db="EMBL/GenBank/DDBJ databases">
        <title>Dusodibacter welbiota gen. nov., sp. nov., isolated from human faeces and emended description of the Oscillibacter genus.</title>
        <authorList>
            <person name="Le Roy T."/>
            <person name="Van der Smissen P."/>
            <person name="Delzenne N."/>
            <person name="Muccioli G."/>
            <person name="Collet J.F."/>
            <person name="Cani P.D."/>
        </authorList>
    </citation>
    <scope>NUCLEOTIDE SEQUENCE [LARGE SCALE GENOMIC DNA]</scope>
    <source>
        <strain evidence="7">J115</strain>
    </source>
</reference>
<evidence type="ECO:0000313" key="6">
    <source>
        <dbReference type="EMBL" id="QCI60914.1"/>
    </source>
</evidence>
<dbReference type="RefSeq" id="WP_025544548.1">
    <property type="nucleotide sequence ID" value="NZ_DBEXSL010000289.1"/>
</dbReference>
<dbReference type="EMBL" id="CP034413">
    <property type="protein sequence ID" value="QCI60914.1"/>
    <property type="molecule type" value="Genomic_DNA"/>
</dbReference>
<evidence type="ECO:0000256" key="3">
    <source>
        <dbReference type="ARBA" id="ARBA00022829"/>
    </source>
</evidence>